<protein>
    <recommendedName>
        <fullName evidence="3">HTH CENPB-type domain-containing protein</fullName>
    </recommendedName>
</protein>
<dbReference type="AlphaFoldDB" id="A0A4C1UB91"/>
<reference evidence="1 2" key="1">
    <citation type="journal article" date="2019" name="Commun. Biol.">
        <title>The bagworm genome reveals a unique fibroin gene that provides high tensile strength.</title>
        <authorList>
            <person name="Kono N."/>
            <person name="Nakamura H."/>
            <person name="Ohtoshi R."/>
            <person name="Tomita M."/>
            <person name="Numata K."/>
            <person name="Arakawa K."/>
        </authorList>
    </citation>
    <scope>NUCLEOTIDE SEQUENCE [LARGE SCALE GENOMIC DNA]</scope>
</reference>
<sequence>MLADYLKTASKMCYGLTRHQTKKVAFDYAMTNDICPDKWKEITTASDDWLKGFMSRHRDLAVRKPESTSLSRATSFNKHNVNTFFEKISTVLREYNLLQPTKKTAAPSPILVKS</sequence>
<name>A0A4C1UB91_EUMVA</name>
<organism evidence="1 2">
    <name type="scientific">Eumeta variegata</name>
    <name type="common">Bagworm moth</name>
    <name type="synonym">Eumeta japonica</name>
    <dbReference type="NCBI Taxonomy" id="151549"/>
    <lineage>
        <taxon>Eukaryota</taxon>
        <taxon>Metazoa</taxon>
        <taxon>Ecdysozoa</taxon>
        <taxon>Arthropoda</taxon>
        <taxon>Hexapoda</taxon>
        <taxon>Insecta</taxon>
        <taxon>Pterygota</taxon>
        <taxon>Neoptera</taxon>
        <taxon>Endopterygota</taxon>
        <taxon>Lepidoptera</taxon>
        <taxon>Glossata</taxon>
        <taxon>Ditrysia</taxon>
        <taxon>Tineoidea</taxon>
        <taxon>Psychidae</taxon>
        <taxon>Oiketicinae</taxon>
        <taxon>Eumeta</taxon>
    </lineage>
</organism>
<gene>
    <name evidence="1" type="ORF">EVAR_80216_1</name>
</gene>
<comment type="caution">
    <text evidence="1">The sequence shown here is derived from an EMBL/GenBank/DDBJ whole genome shotgun (WGS) entry which is preliminary data.</text>
</comment>
<dbReference type="STRING" id="151549.A0A4C1UB91"/>
<dbReference type="OrthoDB" id="4327074at2759"/>
<evidence type="ECO:0000313" key="2">
    <source>
        <dbReference type="Proteomes" id="UP000299102"/>
    </source>
</evidence>
<dbReference type="Proteomes" id="UP000299102">
    <property type="component" value="Unassembled WGS sequence"/>
</dbReference>
<proteinExistence type="predicted"/>
<evidence type="ECO:0000313" key="1">
    <source>
        <dbReference type="EMBL" id="GBP23599.1"/>
    </source>
</evidence>
<evidence type="ECO:0008006" key="3">
    <source>
        <dbReference type="Google" id="ProtNLM"/>
    </source>
</evidence>
<keyword evidence="2" id="KW-1185">Reference proteome</keyword>
<dbReference type="EMBL" id="BGZK01000152">
    <property type="protein sequence ID" value="GBP23599.1"/>
    <property type="molecule type" value="Genomic_DNA"/>
</dbReference>
<accession>A0A4C1UB91</accession>